<proteinExistence type="predicted"/>
<evidence type="ECO:0000256" key="6">
    <source>
        <dbReference type="SAM" id="Phobius"/>
    </source>
</evidence>
<keyword evidence="8" id="KW-1185">Reference proteome</keyword>
<feature type="transmembrane region" description="Helical" evidence="6">
    <location>
        <begin position="343"/>
        <end position="362"/>
    </location>
</feature>
<evidence type="ECO:0000256" key="5">
    <source>
        <dbReference type="ARBA" id="ARBA00023136"/>
    </source>
</evidence>
<dbReference type="RefSeq" id="WP_327606951.1">
    <property type="nucleotide sequence ID" value="NZ_JARZFX010000002.1"/>
</dbReference>
<feature type="transmembrane region" description="Helical" evidence="6">
    <location>
        <begin position="315"/>
        <end position="336"/>
    </location>
</feature>
<evidence type="ECO:0008006" key="9">
    <source>
        <dbReference type="Google" id="ProtNLM"/>
    </source>
</evidence>
<keyword evidence="3 6" id="KW-0812">Transmembrane</keyword>
<evidence type="ECO:0000256" key="3">
    <source>
        <dbReference type="ARBA" id="ARBA00022692"/>
    </source>
</evidence>
<dbReference type="PANTHER" id="PTHR30250">
    <property type="entry name" value="PST FAMILY PREDICTED COLANIC ACID TRANSPORTER"/>
    <property type="match status" value="1"/>
</dbReference>
<protein>
    <recommendedName>
        <fullName evidence="9">Oligosaccharide flippase family protein</fullName>
    </recommendedName>
</protein>
<dbReference type="InterPro" id="IPR050833">
    <property type="entry name" value="Poly_Biosynth_Transport"/>
</dbReference>
<comment type="subcellular location">
    <subcellularLocation>
        <location evidence="1">Cell membrane</location>
        <topology evidence="1">Multi-pass membrane protein</topology>
    </subcellularLocation>
</comment>
<dbReference type="Proteomes" id="UP001335737">
    <property type="component" value="Unassembled WGS sequence"/>
</dbReference>
<keyword evidence="4 6" id="KW-1133">Transmembrane helix</keyword>
<feature type="transmembrane region" description="Helical" evidence="6">
    <location>
        <begin position="241"/>
        <end position="264"/>
    </location>
</feature>
<feature type="transmembrane region" description="Helical" evidence="6">
    <location>
        <begin position="203"/>
        <end position="221"/>
    </location>
</feature>
<feature type="transmembrane region" description="Helical" evidence="6">
    <location>
        <begin position="276"/>
        <end position="295"/>
    </location>
</feature>
<reference evidence="7 8" key="1">
    <citation type="journal article" date="2024" name="Int. J. Syst. Evol. Microbiol.">
        <title>Virgibacillus tibetensis sp. nov., isolated from salt lake on the Tibetan Plateau of China.</title>
        <authorList>
            <person name="Phurbu D."/>
            <person name="Liu Z.-X."/>
            <person name="Wang R."/>
            <person name="Zheng Y.-Y."/>
            <person name="Liu H.-C."/>
            <person name="Zhou Y.-G."/>
            <person name="Yu Y.-J."/>
            <person name="Li A.-H."/>
        </authorList>
    </citation>
    <scope>NUCLEOTIDE SEQUENCE [LARGE SCALE GENOMIC DNA]</scope>
    <source>
        <strain evidence="7 8">C22-A2</strain>
    </source>
</reference>
<name>A0ABU6KDZ5_9BACI</name>
<feature type="transmembrane region" description="Helical" evidence="6">
    <location>
        <begin position="108"/>
        <end position="125"/>
    </location>
</feature>
<comment type="caution">
    <text evidence="7">The sequence shown here is derived from an EMBL/GenBank/DDBJ whole genome shotgun (WGS) entry which is preliminary data.</text>
</comment>
<dbReference type="EMBL" id="JARZFX010000002">
    <property type="protein sequence ID" value="MEC5423400.1"/>
    <property type="molecule type" value="Genomic_DNA"/>
</dbReference>
<keyword evidence="5 6" id="KW-0472">Membrane</keyword>
<evidence type="ECO:0000313" key="8">
    <source>
        <dbReference type="Proteomes" id="UP001335737"/>
    </source>
</evidence>
<evidence type="ECO:0000256" key="4">
    <source>
        <dbReference type="ARBA" id="ARBA00022989"/>
    </source>
</evidence>
<evidence type="ECO:0000256" key="1">
    <source>
        <dbReference type="ARBA" id="ARBA00004651"/>
    </source>
</evidence>
<accession>A0ABU6KDZ5</accession>
<gene>
    <name evidence="7" type="ORF">QGM71_07805</name>
</gene>
<evidence type="ECO:0000256" key="2">
    <source>
        <dbReference type="ARBA" id="ARBA00022475"/>
    </source>
</evidence>
<evidence type="ECO:0000313" key="7">
    <source>
        <dbReference type="EMBL" id="MEC5423400.1"/>
    </source>
</evidence>
<dbReference type="PANTHER" id="PTHR30250:SF11">
    <property type="entry name" value="O-ANTIGEN TRANSPORTER-RELATED"/>
    <property type="match status" value="1"/>
</dbReference>
<feature type="transmembrane region" description="Helical" evidence="6">
    <location>
        <begin position="137"/>
        <end position="159"/>
    </location>
</feature>
<organism evidence="7 8">
    <name type="scientific">Virgibacillus tibetensis</name>
    <dbReference type="NCBI Taxonomy" id="3042313"/>
    <lineage>
        <taxon>Bacteria</taxon>
        <taxon>Bacillati</taxon>
        <taxon>Bacillota</taxon>
        <taxon>Bacilli</taxon>
        <taxon>Bacillales</taxon>
        <taxon>Bacillaceae</taxon>
        <taxon>Virgibacillus</taxon>
    </lineage>
</organism>
<feature type="transmembrane region" description="Helical" evidence="6">
    <location>
        <begin position="82"/>
        <end position="102"/>
    </location>
</feature>
<feature type="transmembrane region" description="Helical" evidence="6">
    <location>
        <begin position="368"/>
        <end position="392"/>
    </location>
</feature>
<feature type="transmembrane region" description="Helical" evidence="6">
    <location>
        <begin position="12"/>
        <end position="35"/>
    </location>
</feature>
<keyword evidence="2" id="KW-1003">Cell membrane</keyword>
<sequence>MPQKKFILDSLLNIIATAIPLVILQLVALPVVGATLGGSQYGLVVTLISLFTLLSLPFGNVLNNIRLLLDNEYKQNKTIGDFNILLIGAIIISSIVVTLGTVYYEGTFSLVSIILMVIISCSNLLREYTIVTFRLNLNYKAILLNNLVLGTGYLVGVVVFYLTGYWQSIFIIGSGLSLIYITRNSNLLKETLTTTKLFKKTSYKSFVLFISIFLKTILSYSDKLLLFPLLGPSAVSIYYTATIFGKIISMMIAPVNSVILSYITRMHKISMKSFKYIIAVTVIVGITGYSVTILISHPLLHYLYPTWAAESLELIYITTGSAVLGVMSSVIQPFVLRFNNINWQLLISGSNVVVYLISVFTLFNLYGLIGFCVGILIVNLLKFIIMISIFIFNFRNTN</sequence>
<feature type="transmembrane region" description="Helical" evidence="6">
    <location>
        <begin position="41"/>
        <end position="62"/>
    </location>
</feature>
<feature type="transmembrane region" description="Helical" evidence="6">
    <location>
        <begin position="165"/>
        <end position="182"/>
    </location>
</feature>